<dbReference type="EMBL" id="CP012502">
    <property type="protein sequence ID" value="AOM83521.1"/>
    <property type="molecule type" value="Genomic_DNA"/>
</dbReference>
<accession>A0A1D7QWZ5</accession>
<dbReference type="SUPFAM" id="SSF55874">
    <property type="entry name" value="ATPase domain of HSP90 chaperone/DNA topoisomerase II/histidine kinase"/>
    <property type="match status" value="1"/>
</dbReference>
<feature type="compositionally biased region" description="Basic and acidic residues" evidence="1">
    <location>
        <begin position="1271"/>
        <end position="1280"/>
    </location>
</feature>
<dbReference type="PATRIC" id="fig|632773.3.peg.2279"/>
<dbReference type="RefSeq" id="WP_069365492.1">
    <property type="nucleotide sequence ID" value="NZ_CP012502.1"/>
</dbReference>
<dbReference type="OrthoDB" id="9781481at2"/>
<dbReference type="Proteomes" id="UP000094463">
    <property type="component" value="Chromosome"/>
</dbReference>
<gene>
    <name evidence="2" type="ORF">BBEV_2163</name>
</gene>
<feature type="compositionally biased region" description="Basic and acidic residues" evidence="1">
    <location>
        <begin position="1290"/>
        <end position="1303"/>
    </location>
</feature>
<reference evidence="2 3" key="1">
    <citation type="submission" date="2015-08" db="EMBL/GenBank/DDBJ databases">
        <title>The complete genome sequence of Bacillus beveridgei MLTeJB.</title>
        <authorList>
            <person name="Hanson T.E."/>
            <person name="Mesa C."/>
            <person name="Basesman S.M."/>
            <person name="Oremland R.S."/>
        </authorList>
    </citation>
    <scope>NUCLEOTIDE SEQUENCE [LARGE SCALE GENOMIC DNA]</scope>
    <source>
        <strain evidence="2 3">MLTeJB</strain>
    </source>
</reference>
<dbReference type="Gene3D" id="3.30.565.10">
    <property type="entry name" value="Histidine kinase-like ATPase, C-terminal domain"/>
    <property type="match status" value="1"/>
</dbReference>
<keyword evidence="3" id="KW-1185">Reference proteome</keyword>
<sequence length="1520" mass="176859">MTVSHFKHERDRLLKEVRNSTPGNDALRKLHKLRKEFDSAIDDYRNSLTILGDTTYEDRKHFLLELIQNADDAVFDGEKKFISFSIHHDSLEITYNENGFTTNDVISITGTGASTKTANKLGANSFIGEKGIGFKSVFALAEEVHIESGPWGFKLHKDNYIVPEALNSKETFTNGTKLRVFFSNEESVKLVADELRKLVTKQLESFLFLQTLKVFEYQDLRDSHFVAKKLSILPNNEHDTLTMKTYPDELTRDYYLYEEDIEFPGELVGSRWERLGTKHTLRRKIAVAALETSAEIEPELGRLFCYLPTEVKLPIPIFLQIDGHLKADRERLLDVESNSWNRYLVRNLPDFLIRTILSWRKNENLSKVLPNYVPDYSGSDQLCKVFERVIKQCKTEPWVKTYDGWESPERIILAKPFWYKWFDEYLGFRERIETILGKKFMYEDWALNSNWKQKWNKYHIESLNWTDLIKIFRFVKLPTNFFDNSDNITTVYSILLKEYDTIKHFAKKKYFIENLNSMKIYPFSSGEFKSMKPFIDKSIKIYWMRGRTKRTTGIEGATDIELIDPEYTYNIQISSDFNQDRKQEAEKINDRNLKLRQLLRYIGISELTETKLISDIQVPFLLNEKNILSEESAVIRIKVFLSMFEVFQSKTSFDQSYLDELGKLSNALMYGTKGGLKKLNQLILPENLRFFNEDFLYSHAGMESLKLPDTWYEPSVKGEDLEERKKIYFRKLRSFLLHCGVANGPQFHIGEIKYDNAFELKKNSPGIYSKWIIKNKNDYTHNNIVTLVTVTLDSATQQFIKHNNVSKEIADGLYNEWLQSYFGKLDNIDSNYYRYNPPPGFIKFSYKRREEKKMIVRDELWAGLEHDQIPLLTLKGQLTNAGKAFKVNDSRGLGKSVEYFDLVLNEGSNGYHSFFLDTLNVKSLSIEDINKVWLDHSSHNVDDLLQVTYELSHLNIDFSNLRILDKDSNKLRPINHFKLGKSLSKNTPYIEEQYGEMGKKLGQKLKLLVESEVAPLLDILNIFYLQTCSDEWVQSNMMRLLIQIQSLQVSDKSKLIQHINSLKMNNNIEQDTLILFNEEDLYKRLKSSSPFVIHLSCTTKELYLLKKAAKDIGFKLIEDTGTIQSSDSVALNENEEELIEKMLDLYAQELEQKEAERFYGLLTKFGGQSNLQILIFRTKNLEKVVSGIKVPLAIPYFDTSNESLYIQHDASMPEISARLLSIFGFTTYRSAIRDFKDLYVTLRPINNEKEKATQDVDKSSQQKKSLNSTSKDMRKPEQDRSSGSSNSKKFKSDEELIEGSKIKNNEKHQEVELTMNQVLEQLSDVLAHEEDISISKQNWKLALDPEDGERIRNTIRDNLQGSLKDGPEIKEIKERKKQKRKYKIIDQNSQHPKEFLLNEYDGRCQICETQLIMANGKKYFDVYRIKEAKDGAWWKDRPFNTLCLCPNCNALAKHGGSIDLTLILHEAELLIQQETFPQEVEAYNGDFFVVTITHNSEQKQIVLSNLHLEYFAALLENVTQ</sequence>
<proteinExistence type="predicted"/>
<evidence type="ECO:0008006" key="4">
    <source>
        <dbReference type="Google" id="ProtNLM"/>
    </source>
</evidence>
<dbReference type="STRING" id="632773.BBEV_2163"/>
<dbReference type="PANTHER" id="PTHR32387:SF0">
    <property type="entry name" value="PROTEIN NO VEIN"/>
    <property type="match status" value="1"/>
</dbReference>
<evidence type="ECO:0000313" key="3">
    <source>
        <dbReference type="Proteomes" id="UP000094463"/>
    </source>
</evidence>
<name>A0A1D7QWZ5_9BACI</name>
<dbReference type="InterPro" id="IPR052957">
    <property type="entry name" value="Auxin_embryo_med"/>
</dbReference>
<organism evidence="2 3">
    <name type="scientific">Salisediminibacterium beveridgei</name>
    <dbReference type="NCBI Taxonomy" id="632773"/>
    <lineage>
        <taxon>Bacteria</taxon>
        <taxon>Bacillati</taxon>
        <taxon>Bacillota</taxon>
        <taxon>Bacilli</taxon>
        <taxon>Bacillales</taxon>
        <taxon>Bacillaceae</taxon>
        <taxon>Salisediminibacterium</taxon>
    </lineage>
</organism>
<dbReference type="InterPro" id="IPR036890">
    <property type="entry name" value="HATPase_C_sf"/>
</dbReference>
<feature type="compositionally biased region" description="Basic and acidic residues" evidence="1">
    <location>
        <begin position="1250"/>
        <end position="1260"/>
    </location>
</feature>
<dbReference type="NCBIfam" id="NF047352">
    <property type="entry name" value="P_loop_sacsin"/>
    <property type="match status" value="1"/>
</dbReference>
<dbReference type="PANTHER" id="PTHR32387">
    <property type="entry name" value="WU:FJ29H11"/>
    <property type="match status" value="1"/>
</dbReference>
<protein>
    <recommendedName>
        <fullName evidence="4">Histidine kinase-, DNA gyrase B-, and HSP90-like ATPase</fullName>
    </recommendedName>
</protein>
<evidence type="ECO:0000313" key="2">
    <source>
        <dbReference type="EMBL" id="AOM83521.1"/>
    </source>
</evidence>
<feature type="region of interest" description="Disordered" evidence="1">
    <location>
        <begin position="1250"/>
        <end position="1303"/>
    </location>
</feature>
<evidence type="ECO:0000256" key="1">
    <source>
        <dbReference type="SAM" id="MobiDB-lite"/>
    </source>
</evidence>
<dbReference type="KEGG" id="bbev:BBEV_2163"/>